<evidence type="ECO:0000313" key="2">
    <source>
        <dbReference type="Proteomes" id="UP000554766"/>
    </source>
</evidence>
<proteinExistence type="predicted"/>
<dbReference type="AlphaFoldDB" id="A0A7L4P966"/>
<keyword evidence="2" id="KW-1185">Reference proteome</keyword>
<dbReference type="RefSeq" id="WP_179790481.1">
    <property type="nucleotide sequence ID" value="NZ_JAAVJF010000002.1"/>
</dbReference>
<reference evidence="1 2" key="1">
    <citation type="journal article" date="2020" name="Nat. Commun.">
        <title>The structures of two archaeal type IV pili illuminate evolutionary relationships.</title>
        <authorList>
            <person name="Wang F."/>
            <person name="Baquero D.P."/>
            <person name="Su Z."/>
            <person name="Beltran L.C."/>
            <person name="Prangishvili D."/>
            <person name="Krupovic M."/>
            <person name="Egelman E.H."/>
        </authorList>
    </citation>
    <scope>NUCLEOTIDE SEQUENCE [LARGE SCALE GENOMIC DNA]</scope>
    <source>
        <strain evidence="1 2">2GA</strain>
    </source>
</reference>
<protein>
    <submittedName>
        <fullName evidence="1">Uncharacterized protein</fullName>
    </submittedName>
</protein>
<dbReference type="Proteomes" id="UP000554766">
    <property type="component" value="Unassembled WGS sequence"/>
</dbReference>
<organism evidence="1 2">
    <name type="scientific">Pyrobaculum arsenaticum</name>
    <dbReference type="NCBI Taxonomy" id="121277"/>
    <lineage>
        <taxon>Archaea</taxon>
        <taxon>Thermoproteota</taxon>
        <taxon>Thermoprotei</taxon>
        <taxon>Thermoproteales</taxon>
        <taxon>Thermoproteaceae</taxon>
        <taxon>Pyrobaculum</taxon>
    </lineage>
</organism>
<evidence type="ECO:0000313" key="1">
    <source>
        <dbReference type="EMBL" id="NYR15451.1"/>
    </source>
</evidence>
<gene>
    <name evidence="1" type="ORF">HC235_05720</name>
</gene>
<sequence>MAKLYLLLGVAVALLVGLLALFSSLSPREFEVNYTLSVIFRSPEGVEKFDLGWMVVGLGRENYTMAVIRHSGVEIEVFDATEGGKEYSSICALGRCVKDPSVRGEVDLRNIKVKDVGVVGRCRHLGYEGEIYRGEGVFDLGMLSEVAKSQGVELNATVSGELCVAGDLVLWAREVYMFSADGKKMSLEVVINASKIGAYSVERYREILQKAKTG</sequence>
<name>A0A7L4P966_9CREN</name>
<comment type="caution">
    <text evidence="1">The sequence shown here is derived from an EMBL/GenBank/DDBJ whole genome shotgun (WGS) entry which is preliminary data.</text>
</comment>
<dbReference type="EMBL" id="JAAVJF010000002">
    <property type="protein sequence ID" value="NYR15451.1"/>
    <property type="molecule type" value="Genomic_DNA"/>
</dbReference>
<accession>A0A7L4P966</accession>